<evidence type="ECO:0000256" key="7">
    <source>
        <dbReference type="ARBA" id="ARBA00023065"/>
    </source>
</evidence>
<evidence type="ECO:0000256" key="5">
    <source>
        <dbReference type="ARBA" id="ARBA00022692"/>
    </source>
</evidence>
<keyword evidence="3" id="KW-0813">Transport</keyword>
<sequence>MKRAFAVAACAIVTCQAHAQSSVTLYGILDAGVQYLTNADKNGASQWSLASGPNQPSRFGLTGREDLGGGYAAIFRLENGFNINNGSVATTTSFFNRFAYVGVDTPAGTLTFGRQGSVQFDKTVLYDPFYYASISQLSLNAAPIATFKINNMVKFQSVPVAGFNVDAAYSFGQQLPGSNTAGRYMGIALEYSKNAWAARALYEEARGSVTGTTDQSSLVDRRASVAGAYRGQILTVFANYTHVMGDLHLSPNGDIYSVGAAWQATPFLRFAGAAGLYHRSFLPGTPKLFNAMAQYFLSKSTSFYAIGGYIINSGDNAYSVLYPNPTAIPGQTQLGIAIGVDHRF</sequence>
<dbReference type="InterPro" id="IPR023614">
    <property type="entry name" value="Porin_dom_sf"/>
</dbReference>
<keyword evidence="7" id="KW-0406">Ion transport</keyword>
<feature type="domain" description="Porin" evidence="12">
    <location>
        <begin position="6"/>
        <end position="314"/>
    </location>
</feature>
<dbReference type="InterPro" id="IPR050298">
    <property type="entry name" value="Gram-neg_bact_OMP"/>
</dbReference>
<dbReference type="EMBL" id="CAJHCQ010000043">
    <property type="protein sequence ID" value="CAD6562072.1"/>
    <property type="molecule type" value="Genomic_DNA"/>
</dbReference>
<comment type="subunit">
    <text evidence="2">Homotrimer.</text>
</comment>
<keyword evidence="14" id="KW-1185">Reference proteome</keyword>
<evidence type="ECO:0000256" key="6">
    <source>
        <dbReference type="ARBA" id="ARBA00022729"/>
    </source>
</evidence>
<dbReference type="Pfam" id="PF13609">
    <property type="entry name" value="Porin_4"/>
    <property type="match status" value="1"/>
</dbReference>
<evidence type="ECO:0000256" key="8">
    <source>
        <dbReference type="ARBA" id="ARBA00023114"/>
    </source>
</evidence>
<keyword evidence="5" id="KW-0812">Transmembrane</keyword>
<gene>
    <name evidence="13" type="ORF">LMG27952_07673</name>
</gene>
<keyword evidence="9" id="KW-0472">Membrane</keyword>
<reference evidence="13 14" key="1">
    <citation type="submission" date="2020-10" db="EMBL/GenBank/DDBJ databases">
        <authorList>
            <person name="Peeters C."/>
        </authorList>
    </citation>
    <scope>NUCLEOTIDE SEQUENCE [LARGE SCALE GENOMIC DNA]</scope>
    <source>
        <strain evidence="13 14">LMG 27952</strain>
    </source>
</reference>
<comment type="subcellular location">
    <subcellularLocation>
        <location evidence="1">Cell outer membrane</location>
        <topology evidence="1">Multi-pass membrane protein</topology>
    </subcellularLocation>
</comment>
<dbReference type="InterPro" id="IPR033900">
    <property type="entry name" value="Gram_neg_porin_domain"/>
</dbReference>
<feature type="chain" id="PRO_5046294701" description="Porin domain-containing protein" evidence="11">
    <location>
        <begin position="20"/>
        <end position="344"/>
    </location>
</feature>
<evidence type="ECO:0000256" key="9">
    <source>
        <dbReference type="ARBA" id="ARBA00023136"/>
    </source>
</evidence>
<evidence type="ECO:0000259" key="12">
    <source>
        <dbReference type="Pfam" id="PF13609"/>
    </source>
</evidence>
<evidence type="ECO:0000313" key="13">
    <source>
        <dbReference type="EMBL" id="CAD6562072.1"/>
    </source>
</evidence>
<feature type="signal peptide" evidence="11">
    <location>
        <begin position="1"/>
        <end position="19"/>
    </location>
</feature>
<evidence type="ECO:0000256" key="2">
    <source>
        <dbReference type="ARBA" id="ARBA00011233"/>
    </source>
</evidence>
<dbReference type="SUPFAM" id="SSF56935">
    <property type="entry name" value="Porins"/>
    <property type="match status" value="1"/>
</dbReference>
<keyword evidence="6 11" id="KW-0732">Signal</keyword>
<dbReference type="PANTHER" id="PTHR34501">
    <property type="entry name" value="PROTEIN YDDL-RELATED"/>
    <property type="match status" value="1"/>
</dbReference>
<keyword evidence="4" id="KW-1134">Transmembrane beta strand</keyword>
<protein>
    <recommendedName>
        <fullName evidence="12">Porin domain-containing protein</fullName>
    </recommendedName>
</protein>
<evidence type="ECO:0000256" key="4">
    <source>
        <dbReference type="ARBA" id="ARBA00022452"/>
    </source>
</evidence>
<dbReference type="Proteomes" id="UP000656319">
    <property type="component" value="Unassembled WGS sequence"/>
</dbReference>
<keyword evidence="8" id="KW-0626">Porin</keyword>
<evidence type="ECO:0000256" key="11">
    <source>
        <dbReference type="SAM" id="SignalP"/>
    </source>
</evidence>
<name>A0ABN7IIE7_9BURK</name>
<proteinExistence type="predicted"/>
<dbReference type="CDD" id="cd00342">
    <property type="entry name" value="gram_neg_porins"/>
    <property type="match status" value="1"/>
</dbReference>
<evidence type="ECO:0000256" key="1">
    <source>
        <dbReference type="ARBA" id="ARBA00004571"/>
    </source>
</evidence>
<keyword evidence="10" id="KW-0998">Cell outer membrane</keyword>
<dbReference type="RefSeq" id="WP_201701069.1">
    <property type="nucleotide sequence ID" value="NZ_CAJHCQ010000043.1"/>
</dbReference>
<organism evidence="13 14">
    <name type="scientific">Paraburkholderia hiiakae</name>
    <dbReference type="NCBI Taxonomy" id="1081782"/>
    <lineage>
        <taxon>Bacteria</taxon>
        <taxon>Pseudomonadati</taxon>
        <taxon>Pseudomonadota</taxon>
        <taxon>Betaproteobacteria</taxon>
        <taxon>Burkholderiales</taxon>
        <taxon>Burkholderiaceae</taxon>
        <taxon>Paraburkholderia</taxon>
    </lineage>
</organism>
<evidence type="ECO:0000256" key="3">
    <source>
        <dbReference type="ARBA" id="ARBA00022448"/>
    </source>
</evidence>
<dbReference type="PANTHER" id="PTHR34501:SF9">
    <property type="entry name" value="MAJOR OUTER MEMBRANE PROTEIN P.IA"/>
    <property type="match status" value="1"/>
</dbReference>
<evidence type="ECO:0000256" key="10">
    <source>
        <dbReference type="ARBA" id="ARBA00023237"/>
    </source>
</evidence>
<evidence type="ECO:0000313" key="14">
    <source>
        <dbReference type="Proteomes" id="UP000656319"/>
    </source>
</evidence>
<dbReference type="Gene3D" id="2.40.160.10">
    <property type="entry name" value="Porin"/>
    <property type="match status" value="1"/>
</dbReference>
<accession>A0ABN7IIE7</accession>
<comment type="caution">
    <text evidence="13">The sequence shown here is derived from an EMBL/GenBank/DDBJ whole genome shotgun (WGS) entry which is preliminary data.</text>
</comment>